<sequence>RFEQDQNHPSGRPKTPTVVCTAAKQNGQSIEVEEALVSEPENGSYSALLGSEGHLRPRSGYSETPAESSTTVPRQSRAAATQAHGGPATVGAQGASKGRAGLREFLQQCDQEDLVESALPQLAQIVTVYEFLLMKVEKGHLAKPVFPAVYKEFEELHKMVKKMCQDYLSSSGPYAQEPLEINNNKVAESLGITEEILRKREVHPDCVPRKCPGREVEGEPLAAASGRKRDSEATEEGLASVKRTRRETLPEDPTEYPAADSRGREKPQPLCASAASTGFAPPVNGATSPHSEASHTMMVSDSDRSILHLGQQLKVFADLEARSGSVGPAPLCQGVRGPGLYTPLGEPRRLTQAQVAVYPGENALEHSSDQDAGDSLRSLGVCSTLSSGGVESLLPGRSGNVEAGNLCEMCDSCVNHQQSSPCSLLPTEVAAPPLDKILSMDIMPVDCAYRTVSEPGPQPGPEGSLSNEGGLRSHAGDLNQFPCGMEVHTSQRELESVVAVGEAMAFEITTGCHDLLSQGQKQIFIQTSDGLILSHPGPIVSQEEDIVIVTNAEGPALQMGPAEGVPLETVETFLTMEAEPSQ</sequence>
<feature type="region of interest" description="Disordered" evidence="1">
    <location>
        <begin position="36"/>
        <end position="96"/>
    </location>
</feature>
<feature type="compositionally biased region" description="Polar residues" evidence="1">
    <location>
        <begin position="61"/>
        <end position="74"/>
    </location>
</feature>
<dbReference type="InterPro" id="IPR039946">
    <property type="entry name" value="ZN839"/>
</dbReference>
<feature type="region of interest" description="Disordered" evidence="1">
    <location>
        <begin position="211"/>
        <end position="294"/>
    </location>
</feature>
<organism evidence="3 4">
    <name type="scientific">Galeopterus variegatus</name>
    <name type="common">Malayan flying lemur</name>
    <name type="synonym">Cynocephalus variegatus</name>
    <dbReference type="NCBI Taxonomy" id="482537"/>
    <lineage>
        <taxon>Eukaryota</taxon>
        <taxon>Metazoa</taxon>
        <taxon>Chordata</taxon>
        <taxon>Craniata</taxon>
        <taxon>Vertebrata</taxon>
        <taxon>Euteleostomi</taxon>
        <taxon>Mammalia</taxon>
        <taxon>Eutheria</taxon>
        <taxon>Euarchontoglires</taxon>
        <taxon>Dermoptera</taxon>
        <taxon>Cynocephalidae</taxon>
        <taxon>Galeopterus</taxon>
    </lineage>
</organism>
<evidence type="ECO:0000313" key="3">
    <source>
        <dbReference type="Proteomes" id="UP000694923"/>
    </source>
</evidence>
<gene>
    <name evidence="4" type="primary">ZNF839</name>
</gene>
<reference evidence="4" key="1">
    <citation type="submission" date="2025-08" db="UniProtKB">
        <authorList>
            <consortium name="RefSeq"/>
        </authorList>
    </citation>
    <scope>IDENTIFICATION</scope>
</reference>
<evidence type="ECO:0000256" key="1">
    <source>
        <dbReference type="SAM" id="MobiDB-lite"/>
    </source>
</evidence>
<accession>A0ABM0SE52</accession>
<evidence type="ECO:0000313" key="4">
    <source>
        <dbReference type="RefSeq" id="XP_008591143.1"/>
    </source>
</evidence>
<dbReference type="Proteomes" id="UP000694923">
    <property type="component" value="Unplaced"/>
</dbReference>
<dbReference type="PANTHER" id="PTHR16116:SF5">
    <property type="entry name" value="ZINC FINGER PROTEIN 839"/>
    <property type="match status" value="1"/>
</dbReference>
<evidence type="ECO:0000259" key="2">
    <source>
        <dbReference type="Pfam" id="PF15961"/>
    </source>
</evidence>
<feature type="region of interest" description="Disordered" evidence="1">
    <location>
        <begin position="451"/>
        <end position="471"/>
    </location>
</feature>
<dbReference type="InterPro" id="IPR031885">
    <property type="entry name" value="DUF4764"/>
</dbReference>
<dbReference type="GeneID" id="103608490"/>
<protein>
    <submittedName>
        <fullName evidence="4">Zinc finger protein 839</fullName>
    </submittedName>
</protein>
<feature type="non-terminal residue" evidence="4">
    <location>
        <position position="1"/>
    </location>
</feature>
<dbReference type="RefSeq" id="XP_008591143.1">
    <property type="nucleotide sequence ID" value="XM_008592921.1"/>
</dbReference>
<keyword evidence="3" id="KW-1185">Reference proteome</keyword>
<name>A0ABM0SE52_GALVR</name>
<proteinExistence type="predicted"/>
<dbReference type="PANTHER" id="PTHR16116">
    <property type="entry name" value="ZINC FINGER PROTEIN 839"/>
    <property type="match status" value="1"/>
</dbReference>
<feature type="domain" description="DUF4764" evidence="2">
    <location>
        <begin position="22"/>
        <end position="555"/>
    </location>
</feature>
<dbReference type="Pfam" id="PF15961">
    <property type="entry name" value="DUF4764"/>
    <property type="match status" value="1"/>
</dbReference>